<dbReference type="AlphaFoldDB" id="A0A0F7ZGG1"/>
<dbReference type="EMBL" id="KQ030604">
    <property type="protein sequence ID" value="KJZ70831.1"/>
    <property type="molecule type" value="Genomic_DNA"/>
</dbReference>
<dbReference type="Pfam" id="PF00648">
    <property type="entry name" value="Peptidase_C2"/>
    <property type="match status" value="1"/>
</dbReference>
<accession>A0A0F7ZGG1</accession>
<evidence type="ECO:0000256" key="3">
    <source>
        <dbReference type="ARBA" id="ARBA00022801"/>
    </source>
</evidence>
<dbReference type="PANTHER" id="PTHR10183">
    <property type="entry name" value="CALPAIN"/>
    <property type="match status" value="1"/>
</dbReference>
<dbReference type="SUPFAM" id="SSF54001">
    <property type="entry name" value="Cysteine proteinases"/>
    <property type="match status" value="1"/>
</dbReference>
<dbReference type="FunFam" id="3.90.70.10:FF:000072">
    <property type="entry name" value="Cysteine proteinase"/>
    <property type="match status" value="1"/>
</dbReference>
<feature type="compositionally biased region" description="Polar residues" evidence="7">
    <location>
        <begin position="101"/>
        <end position="110"/>
    </location>
</feature>
<comment type="similarity">
    <text evidence="1">Belongs to the peptidase C2 family.</text>
</comment>
<evidence type="ECO:0000256" key="2">
    <source>
        <dbReference type="ARBA" id="ARBA00022670"/>
    </source>
</evidence>
<feature type="compositionally biased region" description="Basic residues" evidence="7">
    <location>
        <begin position="677"/>
        <end position="690"/>
    </location>
</feature>
<feature type="compositionally biased region" description="Basic and acidic residues" evidence="7">
    <location>
        <begin position="691"/>
        <end position="701"/>
    </location>
</feature>
<evidence type="ECO:0000256" key="5">
    <source>
        <dbReference type="PIRSR" id="PIRSR622684-1"/>
    </source>
</evidence>
<feature type="region of interest" description="Disordered" evidence="7">
    <location>
        <begin position="668"/>
        <end position="784"/>
    </location>
</feature>
<feature type="compositionally biased region" description="Basic and acidic residues" evidence="7">
    <location>
        <begin position="922"/>
        <end position="936"/>
    </location>
</feature>
<keyword evidence="2 6" id="KW-0645">Protease</keyword>
<feature type="region of interest" description="Disordered" evidence="7">
    <location>
        <begin position="99"/>
        <end position="120"/>
    </location>
</feature>
<sequence length="936" mass="105284">MSAITGPNIGRGRRFRLRSPSSSRSSSASSSSGSSTPSQPVSGPAFRRRGTMASSKRPKQQAPQAAVDEFWAKFNTTTPGKATTVLPQNQQLVDRVVRRNATPSSSSAADGTTETETVTRTTQASYDEAAAVCRAKVAKIIKECRRINKKYRDPHFDLESDLKLGRRDCLESLANRKAARGRPGSSFCPRSAKRVTEIFDRPQFYIDGPTANDVRQGRDGDCWLMSALCTLSNKPGLIERLCVAHDQDVGVYGFVFYRDGEWISEIVDDFLYLTKSDYDESLVDRVLFDELQRVDPEETYRRIYQSNSSALYFAQCENPQETWLPLLEKCYAKAHGDYAAIEGGFGGEGIEDLTGGVTSEIFTTDILDKEYFWKEELLKVNKDFLFGCDTGVWGRSSWGERKGIVELHSYSVQKAVEIDGKRLVRLKNPWGKGEWKGPWSDGSKEWTPEWLEKLDHRFGDDGDFWIAYEDLLRKYQAFERTRLFDHHWRVAQIWTTLTVPWMLDYHKIYFSLSVSKPGPVVIVLSQLDERYFRGLEGQYQFQLGLRLHKAGHEDYIVRSQSPYRMQRSVNVELELEAGEYDVRIKIDACRREHILPIEKVIRNSAKDRREKLTRIGLAYDLAHGKGKIIETAEEKAAIEAHDKRTKIKLKEDMLKKIQAEREEQHYLKKKDYERARERRRRAHVKRKAHVAAREAKQKEGVEADPGATATERKPDGTHDLEEKDATAKKGNGSKSSLKEADADAADIAQKPKQVEPETADPPQGKGTVVHGAESRPATGNSGIILIENTTRICESDSDLSSDDMDNLSELSERELDIKIQVELDHLERTSREQAKEPNDAGADADEFERDPWNAVAVVGLRVYHRAGDGDAVRLKVVRPMPYADEQAETGGGGSGGDSQSGSSRVLDVDDSAKDATLVGGVTERKKSIVGNDRRAS</sequence>
<evidence type="ECO:0000313" key="10">
    <source>
        <dbReference type="Proteomes" id="UP000054481"/>
    </source>
</evidence>
<dbReference type="PANTHER" id="PTHR10183:SF379">
    <property type="entry name" value="CALPAIN-5"/>
    <property type="match status" value="1"/>
</dbReference>
<feature type="compositionally biased region" description="Gly residues" evidence="7">
    <location>
        <begin position="889"/>
        <end position="898"/>
    </location>
</feature>
<evidence type="ECO:0000313" key="9">
    <source>
        <dbReference type="EMBL" id="KJZ70831.1"/>
    </source>
</evidence>
<dbReference type="GO" id="GO:0006508">
    <property type="term" value="P:proteolysis"/>
    <property type="evidence" value="ECO:0007669"/>
    <property type="project" value="UniProtKB-KW"/>
</dbReference>
<evidence type="ECO:0000256" key="7">
    <source>
        <dbReference type="SAM" id="MobiDB-lite"/>
    </source>
</evidence>
<keyword evidence="4 6" id="KW-0788">Thiol protease</keyword>
<reference evidence="9 10" key="1">
    <citation type="journal article" date="2014" name="Genome Biol. Evol.">
        <title>Comparative genomics and transcriptomics analyses reveal divergent lifestyle features of nematode endoparasitic fungus Hirsutella minnesotensis.</title>
        <authorList>
            <person name="Lai Y."/>
            <person name="Liu K."/>
            <person name="Zhang X."/>
            <person name="Zhang X."/>
            <person name="Li K."/>
            <person name="Wang N."/>
            <person name="Shu C."/>
            <person name="Wu Y."/>
            <person name="Wang C."/>
            <person name="Bushley K.E."/>
            <person name="Xiang M."/>
            <person name="Liu X."/>
        </authorList>
    </citation>
    <scope>NUCLEOTIDE SEQUENCE [LARGE SCALE GENOMIC DNA]</scope>
    <source>
        <strain evidence="9 10">3608</strain>
    </source>
</reference>
<protein>
    <recommendedName>
        <fullName evidence="8">Calpain catalytic domain-containing protein</fullName>
    </recommendedName>
</protein>
<feature type="region of interest" description="Disordered" evidence="7">
    <location>
        <begin position="883"/>
        <end position="936"/>
    </location>
</feature>
<proteinExistence type="inferred from homology"/>
<evidence type="ECO:0000256" key="6">
    <source>
        <dbReference type="PROSITE-ProRule" id="PRU00239"/>
    </source>
</evidence>
<feature type="compositionally biased region" description="Basic and acidic residues" evidence="7">
    <location>
        <begin position="826"/>
        <end position="838"/>
    </location>
</feature>
<keyword evidence="10" id="KW-1185">Reference proteome</keyword>
<dbReference type="InterPro" id="IPR001300">
    <property type="entry name" value="Peptidase_C2_calpain_cat"/>
</dbReference>
<dbReference type="PROSITE" id="PS50203">
    <property type="entry name" value="CALPAIN_CAT"/>
    <property type="match status" value="1"/>
</dbReference>
<dbReference type="GO" id="GO:0004198">
    <property type="term" value="F:calcium-dependent cysteine-type endopeptidase activity"/>
    <property type="evidence" value="ECO:0007669"/>
    <property type="project" value="InterPro"/>
</dbReference>
<feature type="domain" description="Calpain catalytic" evidence="8">
    <location>
        <begin position="193"/>
        <end position="484"/>
    </location>
</feature>
<feature type="compositionally biased region" description="Low complexity" evidence="7">
    <location>
        <begin position="18"/>
        <end position="44"/>
    </location>
</feature>
<dbReference type="InterPro" id="IPR038765">
    <property type="entry name" value="Papain-like_cys_pep_sf"/>
</dbReference>
<evidence type="ECO:0000256" key="1">
    <source>
        <dbReference type="ARBA" id="ARBA00007623"/>
    </source>
</evidence>
<keyword evidence="3 6" id="KW-0378">Hydrolase</keyword>
<dbReference type="Gene3D" id="3.90.70.10">
    <property type="entry name" value="Cysteine proteinases"/>
    <property type="match status" value="1"/>
</dbReference>
<dbReference type="PRINTS" id="PR00704">
    <property type="entry name" value="CALPAIN"/>
</dbReference>
<feature type="active site" evidence="5 6">
    <location>
        <position position="222"/>
    </location>
</feature>
<dbReference type="SMART" id="SM00230">
    <property type="entry name" value="CysPc"/>
    <property type="match status" value="1"/>
</dbReference>
<dbReference type="OrthoDB" id="424753at2759"/>
<dbReference type="Proteomes" id="UP000054481">
    <property type="component" value="Unassembled WGS sequence"/>
</dbReference>
<feature type="region of interest" description="Disordered" evidence="7">
    <location>
        <begin position="1"/>
        <end position="65"/>
    </location>
</feature>
<gene>
    <name evidence="9" type="ORF">HIM_09790</name>
</gene>
<organism evidence="9 10">
    <name type="scientific">Hirsutella minnesotensis 3608</name>
    <dbReference type="NCBI Taxonomy" id="1043627"/>
    <lineage>
        <taxon>Eukaryota</taxon>
        <taxon>Fungi</taxon>
        <taxon>Dikarya</taxon>
        <taxon>Ascomycota</taxon>
        <taxon>Pezizomycotina</taxon>
        <taxon>Sordariomycetes</taxon>
        <taxon>Hypocreomycetidae</taxon>
        <taxon>Hypocreales</taxon>
        <taxon>Ophiocordycipitaceae</taxon>
        <taxon>Hirsutella</taxon>
    </lineage>
</organism>
<feature type="active site" evidence="5 6">
    <location>
        <position position="408"/>
    </location>
</feature>
<name>A0A0F7ZGG1_9HYPO</name>
<evidence type="ECO:0000256" key="4">
    <source>
        <dbReference type="ARBA" id="ARBA00022807"/>
    </source>
</evidence>
<feature type="active site" evidence="5 6">
    <location>
        <position position="428"/>
    </location>
</feature>
<evidence type="ECO:0000259" key="8">
    <source>
        <dbReference type="PROSITE" id="PS50203"/>
    </source>
</evidence>
<feature type="region of interest" description="Disordered" evidence="7">
    <location>
        <begin position="826"/>
        <end position="847"/>
    </location>
</feature>
<dbReference type="InterPro" id="IPR022684">
    <property type="entry name" value="Calpain_cysteine_protease"/>
</dbReference>
<feature type="compositionally biased region" description="Basic and acidic residues" evidence="7">
    <location>
        <begin position="710"/>
        <end position="727"/>
    </location>
</feature>